<name>Q3BKH9_9PROT</name>
<proteinExistence type="predicted"/>
<gene>
    <name evidence="2" type="ORF">mgI389</name>
</gene>
<dbReference type="AntiFam" id="ANF00025">
    <property type="entry name" value="Antisense to 23S rRNA"/>
</dbReference>
<evidence type="ECO:0000313" key="2">
    <source>
        <dbReference type="EMBL" id="CAJ30047.1"/>
    </source>
</evidence>
<organism evidence="2">
    <name type="scientific">Magnetospirillum gryphiswaldense</name>
    <dbReference type="NCBI Taxonomy" id="55518"/>
    <lineage>
        <taxon>Bacteria</taxon>
        <taxon>Pseudomonadati</taxon>
        <taxon>Pseudomonadota</taxon>
        <taxon>Alphaproteobacteria</taxon>
        <taxon>Rhodospirillales</taxon>
        <taxon>Rhodospirillaceae</taxon>
        <taxon>Magnetospirillum</taxon>
    </lineage>
</organism>
<sequence>MPNLPVDVDSWGRSACYPRRTFYSLSDGPSMRDHRITMTDFRLCSACGPHSQASLCHCTRQLISDQLELTIARLRYSLGGDRPSQTTHHAGSRARFHGSRLDTRKQKGGISRMAPHQLAPMFHSLPPILHIHSLVPLQSCSKGARGLSV</sequence>
<accession>Q3BKH9</accession>
<feature type="region of interest" description="Disordered" evidence="1">
    <location>
        <begin position="80"/>
        <end position="103"/>
    </location>
</feature>
<evidence type="ECO:0000256" key="1">
    <source>
        <dbReference type="SAM" id="MobiDB-lite"/>
    </source>
</evidence>
<reference evidence="2" key="1">
    <citation type="journal article" date="2005" name="J. Bacteriol.">
        <title>A hypervariable 130-kilobase genomic region of Magnetospirillum gryphiswaldense comprises a magnetosome island which undergoes frequent rearrangements during stationary growth.</title>
        <authorList>
            <person name="Ullrich S."/>
            <person name="Kube M."/>
            <person name="Schuebbe S."/>
            <person name="Reinhardt R."/>
            <person name="Schueler D."/>
        </authorList>
    </citation>
    <scope>NUCLEOTIDE SEQUENCE</scope>
    <source>
        <strain evidence="2">MSR-1</strain>
    </source>
</reference>
<protein>
    <submittedName>
        <fullName evidence="2">Uncharacterized protein</fullName>
    </submittedName>
</protein>
<dbReference type="AlphaFoldDB" id="Q3BKH9"/>
<dbReference type="EMBL" id="AM085146">
    <property type="protein sequence ID" value="CAJ30047.1"/>
    <property type="molecule type" value="Genomic_DNA"/>
</dbReference>
<dbReference type="AntiFam" id="ANF00035">
    <property type="entry name" value="Antisense to 23S rRNA"/>
</dbReference>